<proteinExistence type="predicted"/>
<protein>
    <submittedName>
        <fullName evidence="1">Uncharacterized protein</fullName>
    </submittedName>
</protein>
<name>A0ACB8QBR3_9AGAM</name>
<reference evidence="1" key="1">
    <citation type="submission" date="2021-02" db="EMBL/GenBank/DDBJ databases">
        <authorList>
            <consortium name="DOE Joint Genome Institute"/>
            <person name="Ahrendt S."/>
            <person name="Looney B.P."/>
            <person name="Miyauchi S."/>
            <person name="Morin E."/>
            <person name="Drula E."/>
            <person name="Courty P.E."/>
            <person name="Chicoki N."/>
            <person name="Fauchery L."/>
            <person name="Kohler A."/>
            <person name="Kuo A."/>
            <person name="Labutti K."/>
            <person name="Pangilinan J."/>
            <person name="Lipzen A."/>
            <person name="Riley R."/>
            <person name="Andreopoulos W."/>
            <person name="He G."/>
            <person name="Johnson J."/>
            <person name="Barry K.W."/>
            <person name="Grigoriev I.V."/>
            <person name="Nagy L."/>
            <person name="Hibbett D."/>
            <person name="Henrissat B."/>
            <person name="Matheny P.B."/>
            <person name="Labbe J."/>
            <person name="Martin F."/>
        </authorList>
    </citation>
    <scope>NUCLEOTIDE SEQUENCE</scope>
    <source>
        <strain evidence="1">EC-137</strain>
    </source>
</reference>
<gene>
    <name evidence="1" type="ORF">K488DRAFT_88912</name>
</gene>
<dbReference type="Proteomes" id="UP000814128">
    <property type="component" value="Unassembled WGS sequence"/>
</dbReference>
<evidence type="ECO:0000313" key="2">
    <source>
        <dbReference type="Proteomes" id="UP000814128"/>
    </source>
</evidence>
<evidence type="ECO:0000313" key="1">
    <source>
        <dbReference type="EMBL" id="KAI0029246.1"/>
    </source>
</evidence>
<sequence length="365" mass="40287">MHARIFSFRVLRRTLSPLSERTFATHSQATTFTQPSLRPSTVLGSLSALPNRDETPHLGTRFPASVQLSRLLAAQAPESDALLADLATLIARRGVVFFERQDITLDQQKQLALRMGRLSGAPASSGLHRHPISESTGELGADTSVISSEGGIARGGVVEDTRASKGWHSDITFEHIPAAFSILKMHTLPPLGGDTLWASAYEAYDRLSPAFATFLEGLTALHSAPFFLDQARAMGIPIQDPRGSPENTGSELMAIHPVVRTHPITNYKALFVNASFTTRILELHPDESAAVLAYLARHISENHDLQVRYRWAKDDVAIWDNRATLHTATNDYGRQRREGFRVVSIGERPFLDRASRSRREALGLR</sequence>
<comment type="caution">
    <text evidence="1">The sequence shown here is derived from an EMBL/GenBank/DDBJ whole genome shotgun (WGS) entry which is preliminary data.</text>
</comment>
<keyword evidence="2" id="KW-1185">Reference proteome</keyword>
<accession>A0ACB8QBR3</accession>
<organism evidence="1 2">
    <name type="scientific">Vararia minispora EC-137</name>
    <dbReference type="NCBI Taxonomy" id="1314806"/>
    <lineage>
        <taxon>Eukaryota</taxon>
        <taxon>Fungi</taxon>
        <taxon>Dikarya</taxon>
        <taxon>Basidiomycota</taxon>
        <taxon>Agaricomycotina</taxon>
        <taxon>Agaricomycetes</taxon>
        <taxon>Russulales</taxon>
        <taxon>Lachnocladiaceae</taxon>
        <taxon>Vararia</taxon>
    </lineage>
</organism>
<reference evidence="1" key="2">
    <citation type="journal article" date="2022" name="New Phytol.">
        <title>Evolutionary transition to the ectomycorrhizal habit in the genomes of a hyperdiverse lineage of mushroom-forming fungi.</title>
        <authorList>
            <person name="Looney B."/>
            <person name="Miyauchi S."/>
            <person name="Morin E."/>
            <person name="Drula E."/>
            <person name="Courty P.E."/>
            <person name="Kohler A."/>
            <person name="Kuo A."/>
            <person name="LaButti K."/>
            <person name="Pangilinan J."/>
            <person name="Lipzen A."/>
            <person name="Riley R."/>
            <person name="Andreopoulos W."/>
            <person name="He G."/>
            <person name="Johnson J."/>
            <person name="Nolan M."/>
            <person name="Tritt A."/>
            <person name="Barry K.W."/>
            <person name="Grigoriev I.V."/>
            <person name="Nagy L.G."/>
            <person name="Hibbett D."/>
            <person name="Henrissat B."/>
            <person name="Matheny P.B."/>
            <person name="Labbe J."/>
            <person name="Martin F.M."/>
        </authorList>
    </citation>
    <scope>NUCLEOTIDE SEQUENCE</scope>
    <source>
        <strain evidence="1">EC-137</strain>
    </source>
</reference>
<dbReference type="EMBL" id="MU273688">
    <property type="protein sequence ID" value="KAI0029246.1"/>
    <property type="molecule type" value="Genomic_DNA"/>
</dbReference>